<name>A0AAE3H5E2_9BACT</name>
<feature type="signal peptide" evidence="1">
    <location>
        <begin position="1"/>
        <end position="19"/>
    </location>
</feature>
<reference evidence="3 4" key="1">
    <citation type="submission" date="2018-11" db="EMBL/GenBank/DDBJ databases">
        <title>Novel bacteria species description.</title>
        <authorList>
            <person name="Han J.-H."/>
        </authorList>
    </citation>
    <scope>NUCLEOTIDE SEQUENCE [LARGE SCALE GENOMIC DNA]</scope>
    <source>
        <strain evidence="3 4">KCTC23259</strain>
    </source>
</reference>
<dbReference type="EMBL" id="RJUF01000174">
    <property type="protein sequence ID" value="MCP9764495.1"/>
    <property type="molecule type" value="Genomic_DNA"/>
</dbReference>
<dbReference type="Proteomes" id="UP001204144">
    <property type="component" value="Unassembled WGS sequence"/>
</dbReference>
<feature type="chain" id="PRO_5042127705" description="DUF5723 domain-containing protein" evidence="1">
    <location>
        <begin position="20"/>
        <end position="514"/>
    </location>
</feature>
<dbReference type="Pfam" id="PF18990">
    <property type="entry name" value="DUF5723"/>
    <property type="match status" value="1"/>
</dbReference>
<proteinExistence type="predicted"/>
<comment type="caution">
    <text evidence="3">The sequence shown here is derived from an EMBL/GenBank/DDBJ whole genome shotgun (WGS) entry which is preliminary data.</text>
</comment>
<dbReference type="AlphaFoldDB" id="A0AAE3H5E2"/>
<evidence type="ECO:0000313" key="4">
    <source>
        <dbReference type="Proteomes" id="UP001204144"/>
    </source>
</evidence>
<gene>
    <name evidence="3" type="ORF">EGI31_16260</name>
</gene>
<protein>
    <recommendedName>
        <fullName evidence="2">DUF5723 domain-containing protein</fullName>
    </recommendedName>
</protein>
<keyword evidence="4" id="KW-1185">Reference proteome</keyword>
<accession>A0AAE3H5E2</accession>
<sequence>MPLKYKIYVFILLSHSVFSQNFSGITGSNYIGTNAIPTNPANVVDTRHSVFINLSAVGIDFQNNFVRWNAPFSLLSFVTRTTPYKYRNADGSKVVWRPSYLKTSERGKDLSIYANGELRGPSVGFDVKKWGLGIAGGVRYRFMNSLSRTSEEIGKVIVKGTRSAELIGNTYPNTHGNLNSSFINEFYGTIGKVIIEDDAKFIKIGVSAKYYVSSNYNHIQSDNFDFTILQNTQDNTRQDVDIKNAQATFTDASSFNSLEASNFTGQMLQFKGNGVGFGGDLGIIYEYRPEIQSFSRNNNGRRFVDPTKNKYLYKIGFSVIDLGFMKFSSNVETNALFNSNNVILPQTYQKFRGFERVIATTNSIFGSANANTNSFMILMPATSIFTFDYHLKENYYINLNWRQSLLNATRRGIVNYSGVSITPRYEKKSMEISIPVGLENNYKNLNIGVAFRYYGLFFGSDNITGWINTFNPRGLSVYAGAFIPLYQRLPGSPLKCFNVANPQSYHKKRFRRRY</sequence>
<evidence type="ECO:0000259" key="2">
    <source>
        <dbReference type="Pfam" id="PF18990"/>
    </source>
</evidence>
<evidence type="ECO:0000256" key="1">
    <source>
        <dbReference type="SAM" id="SignalP"/>
    </source>
</evidence>
<organism evidence="3 4">
    <name type="scientific">Lacihabitans soyangensis</name>
    <dbReference type="NCBI Taxonomy" id="869394"/>
    <lineage>
        <taxon>Bacteria</taxon>
        <taxon>Pseudomonadati</taxon>
        <taxon>Bacteroidota</taxon>
        <taxon>Cytophagia</taxon>
        <taxon>Cytophagales</taxon>
        <taxon>Leadbetterellaceae</taxon>
        <taxon>Lacihabitans</taxon>
    </lineage>
</organism>
<dbReference type="InterPro" id="IPR043781">
    <property type="entry name" value="DUF5723"/>
</dbReference>
<keyword evidence="1" id="KW-0732">Signal</keyword>
<evidence type="ECO:0000313" key="3">
    <source>
        <dbReference type="EMBL" id="MCP9764495.1"/>
    </source>
</evidence>
<dbReference type="RefSeq" id="WP_255038187.1">
    <property type="nucleotide sequence ID" value="NZ_RJUF01000174.1"/>
</dbReference>
<feature type="domain" description="DUF5723" evidence="2">
    <location>
        <begin position="40"/>
        <end position="461"/>
    </location>
</feature>